<evidence type="ECO:0000256" key="2">
    <source>
        <dbReference type="ARBA" id="ARBA00022801"/>
    </source>
</evidence>
<dbReference type="EMBL" id="JBHPBY010000309">
    <property type="protein sequence ID" value="MFC1852412.1"/>
    <property type="molecule type" value="Genomic_DNA"/>
</dbReference>
<evidence type="ECO:0000256" key="1">
    <source>
        <dbReference type="ARBA" id="ARBA00010838"/>
    </source>
</evidence>
<proteinExistence type="inferred from homology"/>
<keyword evidence="8" id="KW-1185">Reference proteome</keyword>
<comment type="similarity">
    <text evidence="1 5">Belongs to the glycosyl hydrolase 1 family.</text>
</comment>
<accession>A0ABV6Z1T8</accession>
<evidence type="ECO:0000256" key="4">
    <source>
        <dbReference type="PROSITE-ProRule" id="PRU10055"/>
    </source>
</evidence>
<dbReference type="Proteomes" id="UP001594351">
    <property type="component" value="Unassembled WGS sequence"/>
</dbReference>
<gene>
    <name evidence="7" type="ORF">ACFL27_19615</name>
</gene>
<sequence length="524" mass="61460">MYTPHFTIPDLDRLLDSFTFPDTFYFGCSTAGYQVEGGFNGREEPKNNWYYFEQTRRAAPTGSCVRFLDLYEQDLARARWIGLNSFRLGLEWSRLQPGVDPDLTQPPAFSRDAVQDYTRIMAAVYNQGMFPVVTLHHFTHPLWAGLDFWQRRDDVLELFPQYVEFAVREINELLIKQYQHPPISHFITINEPFVVPLAAYFLHNFPRGRLKGMSAVRQCYENLLTAHVLAYRLVHRIYREHDWPRPTITINPWCAGCYSMDKLSQDLLLARQNDVTRNHLEPWLQKQRIQFKSFIKKIPHVSGPNVMKHWLNNLLDYWLQKNIGPQAMLHLLELIHQGDDPQLLDAVSFDFYDPIPANYFQFGFPPVFSSKPWQWNVVPHYLGAFLQSYSTTSLDLPIYIMENGMSFRHDGQRAYQRRDKATRDAVLKAMMFELVAALNKGINLTGYYYWSLLDNYEWGSFEPRFGLFGIDYFHQAKRLETDICGTNAAGAYKLFVEAFRERDLNLLRQAFMTTQYPVLKLNSQ</sequence>
<dbReference type="Pfam" id="PF00232">
    <property type="entry name" value="Glyco_hydro_1"/>
    <property type="match status" value="2"/>
</dbReference>
<evidence type="ECO:0000256" key="5">
    <source>
        <dbReference type="RuleBase" id="RU003690"/>
    </source>
</evidence>
<dbReference type="InterPro" id="IPR018120">
    <property type="entry name" value="Glyco_hydro_1_AS"/>
</dbReference>
<keyword evidence="3 6" id="KW-0326">Glycosidase</keyword>
<evidence type="ECO:0000313" key="8">
    <source>
        <dbReference type="Proteomes" id="UP001594351"/>
    </source>
</evidence>
<comment type="caution">
    <text evidence="7">The sequence shown here is derived from an EMBL/GenBank/DDBJ whole genome shotgun (WGS) entry which is preliminary data.</text>
</comment>
<dbReference type="PRINTS" id="PR00131">
    <property type="entry name" value="GLHYDRLASE1"/>
</dbReference>
<organism evidence="7 8">
    <name type="scientific">candidate division CSSED10-310 bacterium</name>
    <dbReference type="NCBI Taxonomy" id="2855610"/>
    <lineage>
        <taxon>Bacteria</taxon>
        <taxon>Bacteria division CSSED10-310</taxon>
    </lineage>
</organism>
<keyword evidence="2 6" id="KW-0378">Hydrolase</keyword>
<dbReference type="InterPro" id="IPR033132">
    <property type="entry name" value="GH_1_N_CS"/>
</dbReference>
<dbReference type="PROSITE" id="PS00653">
    <property type="entry name" value="GLYCOSYL_HYDROL_F1_2"/>
    <property type="match status" value="1"/>
</dbReference>
<dbReference type="PROSITE" id="PS00572">
    <property type="entry name" value="GLYCOSYL_HYDROL_F1_1"/>
    <property type="match status" value="1"/>
</dbReference>
<feature type="active site" description="Nucleophile" evidence="4">
    <location>
        <position position="402"/>
    </location>
</feature>
<dbReference type="InterPro" id="IPR001360">
    <property type="entry name" value="Glyco_hydro_1"/>
</dbReference>
<dbReference type="PANTHER" id="PTHR10353">
    <property type="entry name" value="GLYCOSYL HYDROLASE"/>
    <property type="match status" value="1"/>
</dbReference>
<dbReference type="InterPro" id="IPR017853">
    <property type="entry name" value="GH"/>
</dbReference>
<evidence type="ECO:0000313" key="7">
    <source>
        <dbReference type="EMBL" id="MFC1852412.1"/>
    </source>
</evidence>
<dbReference type="PANTHER" id="PTHR10353:SF209">
    <property type="entry name" value="GALACTOLIPID GALACTOSYLTRANSFERASE SFR2, CHLOROPLASTIC"/>
    <property type="match status" value="1"/>
</dbReference>
<dbReference type="SUPFAM" id="SSF51445">
    <property type="entry name" value="(Trans)glycosidases"/>
    <property type="match status" value="1"/>
</dbReference>
<protein>
    <submittedName>
        <fullName evidence="7">Family 1 glycosylhydrolase</fullName>
    </submittedName>
</protein>
<name>A0ABV6Z1T8_UNCC1</name>
<evidence type="ECO:0000256" key="6">
    <source>
        <dbReference type="RuleBase" id="RU004468"/>
    </source>
</evidence>
<dbReference type="Gene3D" id="3.20.20.80">
    <property type="entry name" value="Glycosidases"/>
    <property type="match status" value="1"/>
</dbReference>
<reference evidence="7 8" key="1">
    <citation type="submission" date="2024-09" db="EMBL/GenBank/DDBJ databases">
        <title>Laminarin stimulates single cell rates of sulfate reduction while oxygen inhibits transcriptomic activity in coastal marine sediment.</title>
        <authorList>
            <person name="Lindsay M."/>
            <person name="Orcutt B."/>
            <person name="Emerson D."/>
            <person name="Stepanauskas R."/>
            <person name="D'Angelo T."/>
        </authorList>
    </citation>
    <scope>NUCLEOTIDE SEQUENCE [LARGE SCALE GENOMIC DNA]</scope>
    <source>
        <strain evidence="7">SAG AM-311-K15</strain>
    </source>
</reference>
<evidence type="ECO:0000256" key="3">
    <source>
        <dbReference type="ARBA" id="ARBA00023295"/>
    </source>
</evidence>